<evidence type="ECO:0000256" key="7">
    <source>
        <dbReference type="ARBA" id="ARBA00023277"/>
    </source>
</evidence>
<organism evidence="13 14">
    <name type="scientific">Dactylellina haptotyla (strain CBS 200.50)</name>
    <name type="common">Nematode-trapping fungus</name>
    <name type="synonym">Monacrosporium haptotylum</name>
    <dbReference type="NCBI Taxonomy" id="1284197"/>
    <lineage>
        <taxon>Eukaryota</taxon>
        <taxon>Fungi</taxon>
        <taxon>Dikarya</taxon>
        <taxon>Ascomycota</taxon>
        <taxon>Pezizomycotina</taxon>
        <taxon>Orbiliomycetes</taxon>
        <taxon>Orbiliales</taxon>
        <taxon>Orbiliaceae</taxon>
        <taxon>Dactylellina</taxon>
    </lineage>
</organism>
<sequence length="380" mass="40284">MVRLLTFLLVSAVSFLPCLAQGSAGCGKDVAATSNRQFNITSSNTGRGFLLHLPDGYDTNKQYPVIFGFHGSGSVGIYFEVDTKFSAPEWAGNDTIMVYPDALNGTWATGLPGSTPLEEDLIFVGDLLNYIRETYCVDNERVYATGISNGGGFVNRIACSTTIGRNFAAFAPDSGAYTGFEKDSKGNSTCTPYKIPIPIISFHGGNDSTVPYDGRNTSLNGTPIIATPPIEYWLQGWVDRNNCTNMTETTNGTVHHFTWTCAGIDAAMEHYKVDNMGHVWPSTEPNFSQTQDGKGVAPIEADALILGFFDRFQVNTTGTSTGNPPSSTESGAPSGTESNAPSQTTAGGGGNAAGRVEASILGMGLAVMLVVLSGFKLIVI</sequence>
<protein>
    <recommendedName>
        <fullName evidence="2">feruloyl esterase</fullName>
        <ecNumber evidence="2">3.1.1.73</ecNumber>
    </recommendedName>
</protein>
<keyword evidence="11" id="KW-0812">Transmembrane</keyword>
<keyword evidence="4" id="KW-0858">Xylan degradation</keyword>
<dbReference type="OrthoDB" id="424610at2759"/>
<keyword evidence="14" id="KW-1185">Reference proteome</keyword>
<dbReference type="GO" id="GO:0030600">
    <property type="term" value="F:feruloyl esterase activity"/>
    <property type="evidence" value="ECO:0007669"/>
    <property type="project" value="UniProtKB-EC"/>
</dbReference>
<dbReference type="ESTHER" id="dacha-s8amk7">
    <property type="family name" value="Esterase_phb"/>
</dbReference>
<comment type="catalytic activity">
    <reaction evidence="9">
        <text>feruloyl-polysaccharide + H2O = ferulate + polysaccharide.</text>
        <dbReference type="EC" id="3.1.1.73"/>
    </reaction>
</comment>
<dbReference type="EC" id="3.1.1.73" evidence="2"/>
<keyword evidence="7" id="KW-0119">Carbohydrate metabolism</keyword>
<evidence type="ECO:0000256" key="3">
    <source>
        <dbReference type="ARBA" id="ARBA00022525"/>
    </source>
</evidence>
<keyword evidence="5 12" id="KW-0732">Signal</keyword>
<feature type="region of interest" description="Disordered" evidence="10">
    <location>
        <begin position="316"/>
        <end position="351"/>
    </location>
</feature>
<gene>
    <name evidence="13" type="ORF">H072_1852</name>
</gene>
<evidence type="ECO:0000313" key="14">
    <source>
        <dbReference type="Proteomes" id="UP000015100"/>
    </source>
</evidence>
<evidence type="ECO:0000256" key="6">
    <source>
        <dbReference type="ARBA" id="ARBA00022801"/>
    </source>
</evidence>
<evidence type="ECO:0000256" key="10">
    <source>
        <dbReference type="SAM" id="MobiDB-lite"/>
    </source>
</evidence>
<dbReference type="eggNOG" id="ENOG502SBTI">
    <property type="taxonomic scope" value="Eukaryota"/>
</dbReference>
<evidence type="ECO:0000313" key="13">
    <source>
        <dbReference type="EMBL" id="EPS44170.1"/>
    </source>
</evidence>
<dbReference type="PROSITE" id="PS51257">
    <property type="entry name" value="PROKAR_LIPOPROTEIN"/>
    <property type="match status" value="1"/>
</dbReference>
<dbReference type="OMA" id="NSKNGYW"/>
<feature type="compositionally biased region" description="Low complexity" evidence="10">
    <location>
        <begin position="316"/>
        <end position="328"/>
    </location>
</feature>
<dbReference type="HOGENOM" id="CLU_027551_3_1_1"/>
<dbReference type="Proteomes" id="UP000015100">
    <property type="component" value="Unassembled WGS sequence"/>
</dbReference>
<comment type="subcellular location">
    <subcellularLocation>
        <location evidence="1">Secreted</location>
    </subcellularLocation>
</comment>
<dbReference type="EMBL" id="AQGS01000057">
    <property type="protein sequence ID" value="EPS44170.1"/>
    <property type="molecule type" value="Genomic_DNA"/>
</dbReference>
<evidence type="ECO:0000256" key="2">
    <source>
        <dbReference type="ARBA" id="ARBA00013091"/>
    </source>
</evidence>
<evidence type="ECO:0000256" key="1">
    <source>
        <dbReference type="ARBA" id="ARBA00004613"/>
    </source>
</evidence>
<proteinExistence type="predicted"/>
<keyword evidence="6" id="KW-0378">Hydrolase</keyword>
<feature type="chain" id="PRO_5004547878" description="feruloyl esterase" evidence="12">
    <location>
        <begin position="21"/>
        <end position="380"/>
    </location>
</feature>
<dbReference type="Gene3D" id="3.40.50.1820">
    <property type="entry name" value="alpha/beta hydrolase"/>
    <property type="match status" value="1"/>
</dbReference>
<keyword evidence="11" id="KW-1133">Transmembrane helix</keyword>
<name>S8AMK7_DACHA</name>
<reference evidence="14" key="2">
    <citation type="submission" date="2013-04" db="EMBL/GenBank/DDBJ databases">
        <title>Genomic mechanisms accounting for the adaptation to parasitism in nematode-trapping fungi.</title>
        <authorList>
            <person name="Ahren D.G."/>
        </authorList>
    </citation>
    <scope>NUCLEOTIDE SEQUENCE [LARGE SCALE GENOMIC DNA]</scope>
    <source>
        <strain evidence="14">CBS 200.50</strain>
    </source>
</reference>
<dbReference type="SUPFAM" id="SSF53474">
    <property type="entry name" value="alpha/beta-Hydrolases"/>
    <property type="match status" value="1"/>
</dbReference>
<feature type="signal peptide" evidence="12">
    <location>
        <begin position="1"/>
        <end position="20"/>
    </location>
</feature>
<feature type="compositionally biased region" description="Polar residues" evidence="10">
    <location>
        <begin position="329"/>
        <end position="345"/>
    </location>
</feature>
<evidence type="ECO:0000256" key="4">
    <source>
        <dbReference type="ARBA" id="ARBA00022651"/>
    </source>
</evidence>
<evidence type="ECO:0000256" key="5">
    <source>
        <dbReference type="ARBA" id="ARBA00022729"/>
    </source>
</evidence>
<evidence type="ECO:0000256" key="9">
    <source>
        <dbReference type="ARBA" id="ARBA00034075"/>
    </source>
</evidence>
<comment type="caution">
    <text evidence="13">The sequence shown here is derived from an EMBL/GenBank/DDBJ whole genome shotgun (WGS) entry which is preliminary data.</text>
</comment>
<dbReference type="InterPro" id="IPR029058">
    <property type="entry name" value="AB_hydrolase_fold"/>
</dbReference>
<dbReference type="STRING" id="1284197.S8AMK7"/>
<keyword evidence="3" id="KW-0964">Secreted</keyword>
<reference evidence="13 14" key="1">
    <citation type="journal article" date="2013" name="PLoS Genet.">
        <title>Genomic mechanisms accounting for the adaptation to parasitism in nematode-trapping fungi.</title>
        <authorList>
            <person name="Meerupati T."/>
            <person name="Andersson K.M."/>
            <person name="Friman E."/>
            <person name="Kumar D."/>
            <person name="Tunlid A."/>
            <person name="Ahren D."/>
        </authorList>
    </citation>
    <scope>NUCLEOTIDE SEQUENCE [LARGE SCALE GENOMIC DNA]</scope>
    <source>
        <strain evidence="13 14">CBS 200.50</strain>
    </source>
</reference>
<dbReference type="InterPro" id="IPR043595">
    <property type="entry name" value="FaeB/C/D"/>
</dbReference>
<dbReference type="PANTHER" id="PTHR38050:SF2">
    <property type="entry name" value="FERULOYL ESTERASE C-RELATED"/>
    <property type="match status" value="1"/>
</dbReference>
<keyword evidence="11" id="KW-0472">Membrane</keyword>
<evidence type="ECO:0000256" key="12">
    <source>
        <dbReference type="SAM" id="SignalP"/>
    </source>
</evidence>
<dbReference type="GO" id="GO:0005576">
    <property type="term" value="C:extracellular region"/>
    <property type="evidence" value="ECO:0007669"/>
    <property type="project" value="UniProtKB-SubCell"/>
</dbReference>
<dbReference type="AlphaFoldDB" id="S8AMK7"/>
<evidence type="ECO:0000256" key="8">
    <source>
        <dbReference type="ARBA" id="ARBA00023326"/>
    </source>
</evidence>
<accession>S8AMK7</accession>
<keyword evidence="8" id="KW-0624">Polysaccharide degradation</keyword>
<dbReference type="PANTHER" id="PTHR38050">
    <property type="match status" value="1"/>
</dbReference>
<dbReference type="GO" id="GO:0045493">
    <property type="term" value="P:xylan catabolic process"/>
    <property type="evidence" value="ECO:0007669"/>
    <property type="project" value="UniProtKB-KW"/>
</dbReference>
<evidence type="ECO:0000256" key="11">
    <source>
        <dbReference type="SAM" id="Phobius"/>
    </source>
</evidence>
<feature type="transmembrane region" description="Helical" evidence="11">
    <location>
        <begin position="360"/>
        <end position="379"/>
    </location>
</feature>